<dbReference type="SUPFAM" id="SSF55257">
    <property type="entry name" value="RBP11-like subunits of RNA polymerase"/>
    <property type="match status" value="1"/>
</dbReference>
<name>A0A1B6D0R6_9HEMI</name>
<dbReference type="GO" id="GO:0003677">
    <property type="term" value="F:DNA binding"/>
    <property type="evidence" value="ECO:0007669"/>
    <property type="project" value="InterPro"/>
</dbReference>
<evidence type="ECO:0000256" key="3">
    <source>
        <dbReference type="ARBA" id="ARBA00022478"/>
    </source>
</evidence>
<dbReference type="PANTHER" id="PTHR13946">
    <property type="entry name" value="DNA-DIRECTED RNA POLYMERASE I,II,III"/>
    <property type="match status" value="1"/>
</dbReference>
<proteinExistence type="inferred from homology"/>
<accession>A0A1B6D0R6</accession>
<dbReference type="HAMAP" id="MF_00261">
    <property type="entry name" value="RNApol_arch_Rpo11"/>
    <property type="match status" value="1"/>
</dbReference>
<comment type="subcellular location">
    <subcellularLocation>
        <location evidence="1">Nucleus</location>
    </subcellularLocation>
</comment>
<reference evidence="9" key="1">
    <citation type="submission" date="2015-12" db="EMBL/GenBank/DDBJ databases">
        <title>De novo transcriptome assembly of four potential Pierce s Disease insect vectors from Arizona vineyards.</title>
        <authorList>
            <person name="Tassone E.E."/>
        </authorList>
    </citation>
    <scope>NUCLEOTIDE SEQUENCE</scope>
</reference>
<dbReference type="CDD" id="cd07029">
    <property type="entry name" value="RNAP_I_III_AC19"/>
    <property type="match status" value="1"/>
</dbReference>
<gene>
    <name evidence="9" type="ORF">g.36916</name>
</gene>
<dbReference type="InterPro" id="IPR033898">
    <property type="entry name" value="RNAP_AC19"/>
</dbReference>
<evidence type="ECO:0000256" key="5">
    <source>
        <dbReference type="ARBA" id="ARBA00023242"/>
    </source>
</evidence>
<dbReference type="PROSITE" id="PS01154">
    <property type="entry name" value="RNA_POL_L_13KD"/>
    <property type="match status" value="1"/>
</dbReference>
<feature type="domain" description="DNA-directed RNA polymerase RBP11-like dimerisation" evidence="8">
    <location>
        <begin position="19"/>
        <end position="89"/>
    </location>
</feature>
<dbReference type="InterPro" id="IPR036603">
    <property type="entry name" value="RBP11-like"/>
</dbReference>
<dbReference type="GO" id="GO:0005666">
    <property type="term" value="C:RNA polymerase III complex"/>
    <property type="evidence" value="ECO:0007669"/>
    <property type="project" value="TreeGrafter"/>
</dbReference>
<keyword evidence="4" id="KW-0804">Transcription</keyword>
<dbReference type="Gene3D" id="3.30.1360.10">
    <property type="entry name" value="RNA polymerase, RBP11-like subunit"/>
    <property type="match status" value="1"/>
</dbReference>
<evidence type="ECO:0000259" key="8">
    <source>
        <dbReference type="Pfam" id="PF13656"/>
    </source>
</evidence>
<evidence type="ECO:0000256" key="1">
    <source>
        <dbReference type="ARBA" id="ARBA00004123"/>
    </source>
</evidence>
<dbReference type="GO" id="GO:0006362">
    <property type="term" value="P:transcription elongation by RNA polymerase I"/>
    <property type="evidence" value="ECO:0007669"/>
    <property type="project" value="TreeGrafter"/>
</dbReference>
<evidence type="ECO:0000256" key="7">
    <source>
        <dbReference type="ARBA" id="ARBA00031757"/>
    </source>
</evidence>
<dbReference type="Pfam" id="PF13656">
    <property type="entry name" value="RNA_pol_L_2"/>
    <property type="match status" value="1"/>
</dbReference>
<dbReference type="AlphaFoldDB" id="A0A1B6D0R6"/>
<dbReference type="EMBL" id="GEDC01018085">
    <property type="protein sequence ID" value="JAS19213.1"/>
    <property type="molecule type" value="Transcribed_RNA"/>
</dbReference>
<dbReference type="FunFam" id="3.30.1360.10:FF:000006">
    <property type="entry name" value="DNA-directed RNA polymerases I and III subunit RPAC2"/>
    <property type="match status" value="1"/>
</dbReference>
<evidence type="ECO:0000256" key="4">
    <source>
        <dbReference type="ARBA" id="ARBA00023163"/>
    </source>
</evidence>
<evidence type="ECO:0000256" key="6">
    <source>
        <dbReference type="ARBA" id="ARBA00025751"/>
    </source>
</evidence>
<dbReference type="GO" id="GO:0046983">
    <property type="term" value="F:protein dimerization activity"/>
    <property type="evidence" value="ECO:0007669"/>
    <property type="project" value="InterPro"/>
</dbReference>
<keyword evidence="3" id="KW-0240">DNA-directed RNA polymerase</keyword>
<comment type="similarity">
    <text evidence="6">Belongs to the archaeal Rpo11/eukaryotic RPB11/RPC19 RNA polymerase subunit family.</text>
</comment>
<evidence type="ECO:0000256" key="2">
    <source>
        <dbReference type="ARBA" id="ARBA00022079"/>
    </source>
</evidence>
<dbReference type="GO" id="GO:0005736">
    <property type="term" value="C:RNA polymerase I complex"/>
    <property type="evidence" value="ECO:0007669"/>
    <property type="project" value="TreeGrafter"/>
</dbReference>
<organism evidence="9">
    <name type="scientific">Clastoptera arizonana</name>
    <name type="common">Arizona spittle bug</name>
    <dbReference type="NCBI Taxonomy" id="38151"/>
    <lineage>
        <taxon>Eukaryota</taxon>
        <taxon>Metazoa</taxon>
        <taxon>Ecdysozoa</taxon>
        <taxon>Arthropoda</taxon>
        <taxon>Hexapoda</taxon>
        <taxon>Insecta</taxon>
        <taxon>Pterygota</taxon>
        <taxon>Neoptera</taxon>
        <taxon>Paraneoptera</taxon>
        <taxon>Hemiptera</taxon>
        <taxon>Auchenorrhyncha</taxon>
        <taxon>Cercopoidea</taxon>
        <taxon>Clastopteridae</taxon>
        <taxon>Clastoptera</taxon>
    </lineage>
</organism>
<dbReference type="InterPro" id="IPR009025">
    <property type="entry name" value="RBP11-like_dimer"/>
</dbReference>
<dbReference type="PANTHER" id="PTHR13946:SF28">
    <property type="entry name" value="DNA-DIRECTED RNA POLYMERASES I AND III SUBUNIT RPAC2"/>
    <property type="match status" value="1"/>
</dbReference>
<keyword evidence="5" id="KW-0539">Nucleus</keyword>
<dbReference type="InterPro" id="IPR008193">
    <property type="entry name" value="RNA_pol_Rpb11_13-16kDa_CS"/>
</dbReference>
<sequence length="109" mass="12495">MSSLAELAGDENSSERSKTFIFDNESHTLGNCLVFIINNYPEVMFCGYTTPHPSEVKLHLRIQTNGPRAVDILRRGLMDLDKMCDKIISKFKTAMTNYTERPKEEDQHL</sequence>
<evidence type="ECO:0000313" key="9">
    <source>
        <dbReference type="EMBL" id="JAS19213.1"/>
    </source>
</evidence>
<dbReference type="GO" id="GO:0003899">
    <property type="term" value="F:DNA-directed RNA polymerase activity"/>
    <property type="evidence" value="ECO:0007669"/>
    <property type="project" value="InterPro"/>
</dbReference>
<dbReference type="GO" id="GO:0006383">
    <property type="term" value="P:transcription by RNA polymerase III"/>
    <property type="evidence" value="ECO:0007669"/>
    <property type="project" value="TreeGrafter"/>
</dbReference>
<protein>
    <recommendedName>
        <fullName evidence="2">DNA-directed RNA polymerases I and III subunit RPAC2</fullName>
    </recommendedName>
    <alternativeName>
        <fullName evidence="7">DNA-directed RNA polymerase I subunit D</fullName>
    </alternativeName>
</protein>
<dbReference type="InterPro" id="IPR022905">
    <property type="entry name" value="Rpo11-like"/>
</dbReference>